<name>A0AAD7H9Z5_9AGAR</name>
<protein>
    <submittedName>
        <fullName evidence="2">Uncharacterized protein</fullName>
    </submittedName>
</protein>
<sequence length="184" mass="20165">MHQRRLPSSSDIPSKSSSDILSQSPTSPSQSTFDASSRLFSGIHVNPSASPALRVTAVINQCRLTLKSQVPPLVHILNPNPFSARSKPNQTYGRPPDPRRTPESHNDAILALQDDVLMTLETTLHAREALGWTRPGMCIIVKIDGVREVRCFLDLPVQAVNGMETIRVSTLKGFHDALKLLVAL</sequence>
<feature type="region of interest" description="Disordered" evidence="1">
    <location>
        <begin position="79"/>
        <end position="104"/>
    </location>
</feature>
<reference evidence="2" key="1">
    <citation type="submission" date="2023-03" db="EMBL/GenBank/DDBJ databases">
        <title>Massive genome expansion in bonnet fungi (Mycena s.s.) driven by repeated elements and novel gene families across ecological guilds.</title>
        <authorList>
            <consortium name="Lawrence Berkeley National Laboratory"/>
            <person name="Harder C.B."/>
            <person name="Miyauchi S."/>
            <person name="Viragh M."/>
            <person name="Kuo A."/>
            <person name="Thoen E."/>
            <person name="Andreopoulos B."/>
            <person name="Lu D."/>
            <person name="Skrede I."/>
            <person name="Drula E."/>
            <person name="Henrissat B."/>
            <person name="Morin E."/>
            <person name="Kohler A."/>
            <person name="Barry K."/>
            <person name="LaButti K."/>
            <person name="Morin E."/>
            <person name="Salamov A."/>
            <person name="Lipzen A."/>
            <person name="Mereny Z."/>
            <person name="Hegedus B."/>
            <person name="Baldrian P."/>
            <person name="Stursova M."/>
            <person name="Weitz H."/>
            <person name="Taylor A."/>
            <person name="Grigoriev I.V."/>
            <person name="Nagy L.G."/>
            <person name="Martin F."/>
            <person name="Kauserud H."/>
        </authorList>
    </citation>
    <scope>NUCLEOTIDE SEQUENCE</scope>
    <source>
        <strain evidence="2">CBHHK182m</strain>
    </source>
</reference>
<feature type="compositionally biased region" description="Low complexity" evidence="1">
    <location>
        <begin position="1"/>
        <end position="32"/>
    </location>
</feature>
<keyword evidence="3" id="KW-1185">Reference proteome</keyword>
<organism evidence="2 3">
    <name type="scientific">Mycena metata</name>
    <dbReference type="NCBI Taxonomy" id="1033252"/>
    <lineage>
        <taxon>Eukaryota</taxon>
        <taxon>Fungi</taxon>
        <taxon>Dikarya</taxon>
        <taxon>Basidiomycota</taxon>
        <taxon>Agaricomycotina</taxon>
        <taxon>Agaricomycetes</taxon>
        <taxon>Agaricomycetidae</taxon>
        <taxon>Agaricales</taxon>
        <taxon>Marasmiineae</taxon>
        <taxon>Mycenaceae</taxon>
        <taxon>Mycena</taxon>
    </lineage>
</organism>
<feature type="region of interest" description="Disordered" evidence="1">
    <location>
        <begin position="1"/>
        <end position="34"/>
    </location>
</feature>
<feature type="compositionally biased region" description="Polar residues" evidence="1">
    <location>
        <begin position="80"/>
        <end position="92"/>
    </location>
</feature>
<comment type="caution">
    <text evidence="2">The sequence shown here is derived from an EMBL/GenBank/DDBJ whole genome shotgun (WGS) entry which is preliminary data.</text>
</comment>
<dbReference type="Proteomes" id="UP001215598">
    <property type="component" value="Unassembled WGS sequence"/>
</dbReference>
<proteinExistence type="predicted"/>
<accession>A0AAD7H9Z5</accession>
<evidence type="ECO:0000313" key="3">
    <source>
        <dbReference type="Proteomes" id="UP001215598"/>
    </source>
</evidence>
<dbReference type="AlphaFoldDB" id="A0AAD7H9Z5"/>
<evidence type="ECO:0000256" key="1">
    <source>
        <dbReference type="SAM" id="MobiDB-lite"/>
    </source>
</evidence>
<dbReference type="EMBL" id="JARKIB010000298">
    <property type="protein sequence ID" value="KAJ7716020.1"/>
    <property type="molecule type" value="Genomic_DNA"/>
</dbReference>
<gene>
    <name evidence="2" type="ORF">B0H16DRAFT_1898543</name>
</gene>
<evidence type="ECO:0000313" key="2">
    <source>
        <dbReference type="EMBL" id="KAJ7716020.1"/>
    </source>
</evidence>